<dbReference type="SMART" id="SM00216">
    <property type="entry name" value="VWD"/>
    <property type="match status" value="3"/>
</dbReference>
<dbReference type="AlphaFoldDB" id="B3RQT5"/>
<evidence type="ECO:0000313" key="5">
    <source>
        <dbReference type="EMBL" id="EDV26760.1"/>
    </source>
</evidence>
<feature type="non-terminal residue" evidence="5">
    <location>
        <position position="1"/>
    </location>
</feature>
<dbReference type="KEGG" id="tad:TRIADDRAFT_21952"/>
<dbReference type="OrthoDB" id="160294at2759"/>
<dbReference type="InterPro" id="IPR036084">
    <property type="entry name" value="Ser_inhib-like_sf"/>
</dbReference>
<keyword evidence="2" id="KW-1015">Disulfide bond</keyword>
<keyword evidence="6" id="KW-1185">Reference proteome</keyword>
<name>B3RQT5_TRIAD</name>
<dbReference type="InterPro" id="IPR002919">
    <property type="entry name" value="TIL_dom"/>
</dbReference>
<dbReference type="InParanoid" id="B3RQT5"/>
<dbReference type="InterPro" id="IPR001007">
    <property type="entry name" value="VWF_dom"/>
</dbReference>
<dbReference type="Proteomes" id="UP000009022">
    <property type="component" value="Unassembled WGS sequence"/>
</dbReference>
<dbReference type="Pfam" id="PF01826">
    <property type="entry name" value="TIL"/>
    <property type="match status" value="3"/>
</dbReference>
<dbReference type="EMBL" id="DS985243">
    <property type="protein sequence ID" value="EDV26760.1"/>
    <property type="molecule type" value="Genomic_DNA"/>
</dbReference>
<dbReference type="STRING" id="10228.B3RQT5"/>
<evidence type="ECO:0000256" key="3">
    <source>
        <dbReference type="ARBA" id="ARBA00023180"/>
    </source>
</evidence>
<evidence type="ECO:0000256" key="2">
    <source>
        <dbReference type="ARBA" id="ARBA00023157"/>
    </source>
</evidence>
<feature type="domain" description="VWFD" evidence="4">
    <location>
        <begin position="809"/>
        <end position="978"/>
    </location>
</feature>
<dbReference type="InterPro" id="IPR014853">
    <property type="entry name" value="VWF/SSPO/ZAN-like_Cys-rich_dom"/>
</dbReference>
<dbReference type="RefSeq" id="XP_002110756.1">
    <property type="nucleotide sequence ID" value="XM_002110720.1"/>
</dbReference>
<dbReference type="SUPFAM" id="SSF57567">
    <property type="entry name" value="Serine protease inhibitors"/>
    <property type="match status" value="3"/>
</dbReference>
<sequence>CVAWGQSHYQTFDGTNYDFHGLCNYNLVQDCVDNSFAVQTRSIPCTGLVSCPRNVTIFIGESLKVKFEPPQLVRVNGALVTVPYSGNGVSIGSHGNHLYFSCGLGFRVKWDGQSSVYVTVEKTKMNKLCGLCGSYDNQPNNDFTTSTSTVVTSAATFGNSWKANEYGESCPDVADRSSACQPNSSLVATAQQVCSKIYSDAFKACHPLVAAEDYYHWCLEDVCSCNASNSSVCACNALTEYSRKCVRLGARNLSWRTPDFCPKQCSSGMIFNECASMCPLTCTRRASNSSQCNSDCYDGCECPPNKVLHDSSCIDVASCPCVHNKLNYMPGAVLKQDCNNCTCKDGLWECTKKTCDSTCSSLRGGNFITFDKLRYKFHGNCEYYLAQDLDKKFTVTIKIYPCGLHDLSTCTESLKIKLSNDTFILKKNQTVMVNNQLVTLPYFTEAVTVKSATASLISFHAKIGLELTWNGDSSTYVTVSSAFYDKTRGLCGIFNGNQNDDYTTLEDNVESSPIQFANTWKVDSACQDVDPSVTAPDPCQVSLQRKVPAENMCSIIKNGDAFTPCHSVVNPDYYYDNCLSAVCSCSNQDCLCPALAEYARECSIKGMLLDWRNASNCIKQCPVGQVYNECGSSCDRTCAEIASDLDVCSNKCTAGCSCPSGTVLNNNNTCVIPAECPCSHQGITYEPGSRRNSTCSSCLCSGGRWICSDIDCDNLCPNNQVYSNCTTLCDPTCENFDHECVASSVCTEGCKCPAGLVLNEDTKTCVNRSACPCHDGGKHYLPGEVIQRDCNNCTCIGKKWSCTKKDCAGICSATGDPHYATYDGLRYTFSGKCSYVLSKPCNNNNFEITVENIPCGVSGSTCTKAVTISIGNMTIHLMRGRLITIDGVEISLPKIQNNVTILKAGLFVIVKSSLGFSVMWDGALRVYVRLSPDYKGLMCGLCGNFDGNGGNDLKSRNNMLESRVDDFANSWKVDESCSDVVEDINRDTCKINPHRYDWAHLKCSIINGPLFKSCHAKVDSNAFYKSCLQDACGCDYGGDCDCLCTAIAAYAQECNQKGVHVSWRSENLCPVQCTHGTEYSPCGKICSTTEQSFPDKDICGEYQCVEGCHCPEDHYFYN</sequence>
<gene>
    <name evidence="5" type="ORF">TRIADDRAFT_21952</name>
</gene>
<proteinExistence type="predicted"/>
<dbReference type="InterPro" id="IPR001846">
    <property type="entry name" value="VWF_type-D"/>
</dbReference>
<dbReference type="PANTHER" id="PTHR11339:SF386">
    <property type="entry name" value="HEMOLECTIN, ISOFORM A"/>
    <property type="match status" value="1"/>
</dbReference>
<evidence type="ECO:0000259" key="4">
    <source>
        <dbReference type="PROSITE" id="PS51233"/>
    </source>
</evidence>
<dbReference type="SMART" id="SM00215">
    <property type="entry name" value="VWC_out"/>
    <property type="match status" value="3"/>
</dbReference>
<dbReference type="GO" id="GO:0005201">
    <property type="term" value="F:extracellular matrix structural constituent"/>
    <property type="evidence" value="ECO:0000318"/>
    <property type="project" value="GO_Central"/>
</dbReference>
<dbReference type="eggNOG" id="KOG1216">
    <property type="taxonomic scope" value="Eukaryota"/>
</dbReference>
<dbReference type="HOGENOM" id="CLU_000076_2_1_1"/>
<evidence type="ECO:0000313" key="6">
    <source>
        <dbReference type="Proteomes" id="UP000009022"/>
    </source>
</evidence>
<accession>B3RQT5</accession>
<keyword evidence="1" id="KW-0677">Repeat</keyword>
<keyword evidence="3" id="KW-0325">Glycoprotein</keyword>
<dbReference type="SMART" id="SM00832">
    <property type="entry name" value="C8"/>
    <property type="match status" value="3"/>
</dbReference>
<dbReference type="CDD" id="cd19941">
    <property type="entry name" value="TIL"/>
    <property type="match status" value="3"/>
</dbReference>
<dbReference type="CTD" id="6751969"/>
<dbReference type="FunFam" id="2.10.25.10:FF:000055">
    <property type="entry name" value="alpha-tectorin isoform X1"/>
    <property type="match status" value="2"/>
</dbReference>
<dbReference type="OMA" id="NICIAWR"/>
<dbReference type="InterPro" id="IPR050780">
    <property type="entry name" value="Mucin_vWF_Thrombospondin_sf"/>
</dbReference>
<dbReference type="GO" id="GO:0005615">
    <property type="term" value="C:extracellular space"/>
    <property type="evidence" value="ECO:0000318"/>
    <property type="project" value="GO_Central"/>
</dbReference>
<dbReference type="Pfam" id="PF00094">
    <property type="entry name" value="VWD"/>
    <property type="match status" value="3"/>
</dbReference>
<dbReference type="GeneID" id="6751969"/>
<feature type="non-terminal residue" evidence="5">
    <location>
        <position position="1118"/>
    </location>
</feature>
<dbReference type="PhylomeDB" id="B3RQT5"/>
<dbReference type="Pfam" id="PF08742">
    <property type="entry name" value="C8"/>
    <property type="match status" value="3"/>
</dbReference>
<dbReference type="GO" id="GO:0031012">
    <property type="term" value="C:extracellular matrix"/>
    <property type="evidence" value="ECO:0000318"/>
    <property type="project" value="GO_Central"/>
</dbReference>
<feature type="domain" description="VWFD" evidence="4">
    <location>
        <begin position="357"/>
        <end position="527"/>
    </location>
</feature>
<dbReference type="SUPFAM" id="SSF57603">
    <property type="entry name" value="FnI-like domain"/>
    <property type="match status" value="1"/>
</dbReference>
<reference evidence="5 6" key="1">
    <citation type="journal article" date="2008" name="Nature">
        <title>The Trichoplax genome and the nature of placozoans.</title>
        <authorList>
            <person name="Srivastava M."/>
            <person name="Begovic E."/>
            <person name="Chapman J."/>
            <person name="Putnam N.H."/>
            <person name="Hellsten U."/>
            <person name="Kawashima T."/>
            <person name="Kuo A."/>
            <person name="Mitros T."/>
            <person name="Salamov A."/>
            <person name="Carpenter M.L."/>
            <person name="Signorovitch A.Y."/>
            <person name="Moreno M.A."/>
            <person name="Kamm K."/>
            <person name="Grimwood J."/>
            <person name="Schmutz J."/>
            <person name="Shapiro H."/>
            <person name="Grigoriev I.V."/>
            <person name="Buss L.W."/>
            <person name="Schierwater B."/>
            <person name="Dellaporta S.L."/>
            <person name="Rokhsar D.S."/>
        </authorList>
    </citation>
    <scope>NUCLEOTIDE SEQUENCE [LARGE SCALE GENOMIC DNA]</scope>
    <source>
        <strain evidence="5 6">Grell-BS-1999</strain>
    </source>
</reference>
<feature type="domain" description="VWFD" evidence="4">
    <location>
        <begin position="1"/>
        <end position="171"/>
    </location>
</feature>
<protein>
    <recommendedName>
        <fullName evidence="4">VWFD domain-containing protein</fullName>
    </recommendedName>
</protein>
<organism evidence="5 6">
    <name type="scientific">Trichoplax adhaerens</name>
    <name type="common">Trichoplax reptans</name>
    <dbReference type="NCBI Taxonomy" id="10228"/>
    <lineage>
        <taxon>Eukaryota</taxon>
        <taxon>Metazoa</taxon>
        <taxon>Placozoa</taxon>
        <taxon>Uniplacotomia</taxon>
        <taxon>Trichoplacea</taxon>
        <taxon>Trichoplacidae</taxon>
        <taxon>Trichoplax</taxon>
    </lineage>
</organism>
<evidence type="ECO:0000256" key="1">
    <source>
        <dbReference type="ARBA" id="ARBA00022737"/>
    </source>
</evidence>
<dbReference type="Pfam" id="PF23244">
    <property type="entry name" value="VWF"/>
    <property type="match status" value="1"/>
</dbReference>
<dbReference type="Gene3D" id="2.10.25.10">
    <property type="entry name" value="Laminin"/>
    <property type="match status" value="3"/>
</dbReference>
<dbReference type="PANTHER" id="PTHR11339">
    <property type="entry name" value="EXTRACELLULAR MATRIX GLYCOPROTEIN RELATED"/>
    <property type="match status" value="1"/>
</dbReference>
<dbReference type="PROSITE" id="PS51233">
    <property type="entry name" value="VWFD"/>
    <property type="match status" value="3"/>
</dbReference>